<sequence>MEVEDDIISHVIGDPSLQFQIKNDNDEAETLFYEIFYDNEISLDFRNSENHETLDRVVRLRVMTYKEDTILKQMKFEILDDSDLYYFVESILNEEKFDQLKKENQLNIDFDSFPDEIRFMLDDSQTTGGETKVIFIEENDGSGIMQFSQALDLKSVEVLKLNFDLVDPEFIQKQVQYRFDQMRAFLDKNKAILAEFNRQMQSKSPILLKSINNPSRTPRKFK</sequence>
<dbReference type="InterPro" id="IPR038558">
    <property type="entry name" value="SAS-6_N_sf"/>
</dbReference>
<dbReference type="PANTHER" id="PTHR34230:SF2">
    <property type="entry name" value="SPINDLE ASSEMBLY ABNORMAL PROTEIN 6 N-TERMINAL DOMAIN-CONTAINING PROTEIN"/>
    <property type="match status" value="1"/>
</dbReference>
<proteinExistence type="predicted"/>
<organism evidence="2 3">
    <name type="scientific">Tritrichomonas musculus</name>
    <dbReference type="NCBI Taxonomy" id="1915356"/>
    <lineage>
        <taxon>Eukaryota</taxon>
        <taxon>Metamonada</taxon>
        <taxon>Parabasalia</taxon>
        <taxon>Tritrichomonadida</taxon>
        <taxon>Tritrichomonadidae</taxon>
        <taxon>Tritrichomonas</taxon>
    </lineage>
</organism>
<comment type="caution">
    <text evidence="2">The sequence shown here is derived from an EMBL/GenBank/DDBJ whole genome shotgun (WGS) entry which is preliminary data.</text>
</comment>
<dbReference type="Gene3D" id="2.170.210.20">
    <property type="entry name" value="Spindle assembly abnormal protein 6, N-terminal domain"/>
    <property type="match status" value="1"/>
</dbReference>
<accession>A0ABR2KH06</accession>
<dbReference type="EMBL" id="JAPFFF010000005">
    <property type="protein sequence ID" value="KAK8890415.1"/>
    <property type="molecule type" value="Genomic_DNA"/>
</dbReference>
<evidence type="ECO:0000313" key="2">
    <source>
        <dbReference type="EMBL" id="KAK8890415.1"/>
    </source>
</evidence>
<dbReference type="Pfam" id="PF16531">
    <property type="entry name" value="SAS-6_N"/>
    <property type="match status" value="1"/>
</dbReference>
<feature type="domain" description="Spindle assembly abnormal protein 6 N-terminal" evidence="1">
    <location>
        <begin position="36"/>
        <end position="163"/>
    </location>
</feature>
<protein>
    <recommendedName>
        <fullName evidence="1">Spindle assembly abnormal protein 6 N-terminal domain-containing protein</fullName>
    </recommendedName>
</protein>
<evidence type="ECO:0000259" key="1">
    <source>
        <dbReference type="Pfam" id="PF16531"/>
    </source>
</evidence>
<evidence type="ECO:0000313" key="3">
    <source>
        <dbReference type="Proteomes" id="UP001470230"/>
    </source>
</evidence>
<dbReference type="Proteomes" id="UP001470230">
    <property type="component" value="Unassembled WGS sequence"/>
</dbReference>
<gene>
    <name evidence="2" type="ORF">M9Y10_035191</name>
</gene>
<dbReference type="PANTHER" id="PTHR34230">
    <property type="entry name" value="ASSEMBLY ABNORMAL PROTEIN 6, PUTATIVE-RELATED"/>
    <property type="match status" value="1"/>
</dbReference>
<name>A0ABR2KH06_9EUKA</name>
<reference evidence="2 3" key="1">
    <citation type="submission" date="2024-04" db="EMBL/GenBank/DDBJ databases">
        <title>Tritrichomonas musculus Genome.</title>
        <authorList>
            <person name="Alves-Ferreira E."/>
            <person name="Grigg M."/>
            <person name="Lorenzi H."/>
            <person name="Galac M."/>
        </authorList>
    </citation>
    <scope>NUCLEOTIDE SEQUENCE [LARGE SCALE GENOMIC DNA]</scope>
    <source>
        <strain evidence="2 3">EAF2021</strain>
    </source>
</reference>
<keyword evidence="3" id="KW-1185">Reference proteome</keyword>
<dbReference type="InterPro" id="IPR032396">
    <property type="entry name" value="SAS-6_N"/>
</dbReference>